<dbReference type="AlphaFoldDB" id="A0A4Q1KI80"/>
<dbReference type="PANTHER" id="PTHR40275">
    <property type="entry name" value="SSL7038 PROTEIN"/>
    <property type="match status" value="1"/>
</dbReference>
<reference evidence="2" key="1">
    <citation type="submission" date="2019-01" db="EMBL/GenBank/DDBJ databases">
        <title>Cytophagaceae bacterium strain CAR-16.</title>
        <authorList>
            <person name="Chen W.-M."/>
        </authorList>
    </citation>
    <scope>NUCLEOTIDE SEQUENCE [LARGE SCALE GENOMIC DNA]</scope>
    <source>
        <strain evidence="2">CHR27</strain>
    </source>
</reference>
<dbReference type="RefSeq" id="WP_129404044.1">
    <property type="nucleotide sequence ID" value="NZ_SBKP01000006.1"/>
</dbReference>
<accession>A0A4Q1KI80</accession>
<evidence type="ECO:0000313" key="2">
    <source>
        <dbReference type="Proteomes" id="UP000290958"/>
    </source>
</evidence>
<evidence type="ECO:0000313" key="1">
    <source>
        <dbReference type="EMBL" id="RXR28980.1"/>
    </source>
</evidence>
<dbReference type="EMBL" id="SBKP01000006">
    <property type="protein sequence ID" value="RXR28980.1"/>
    <property type="molecule type" value="Genomic_DNA"/>
</dbReference>
<organism evidence="1 2">
    <name type="scientific">Sphingobium fluviale</name>
    <dbReference type="NCBI Taxonomy" id="2506423"/>
    <lineage>
        <taxon>Bacteria</taxon>
        <taxon>Pseudomonadati</taxon>
        <taxon>Pseudomonadota</taxon>
        <taxon>Alphaproteobacteria</taxon>
        <taxon>Sphingomonadales</taxon>
        <taxon>Sphingomonadaceae</taxon>
        <taxon>Sphingobium</taxon>
    </lineage>
</organism>
<dbReference type="OrthoDB" id="9798416at2"/>
<dbReference type="NCBIfam" id="TIGR02684">
    <property type="entry name" value="dnstrm_HI1420"/>
    <property type="match status" value="1"/>
</dbReference>
<dbReference type="InterPro" id="IPR014057">
    <property type="entry name" value="HI1420"/>
</dbReference>
<comment type="caution">
    <text evidence="1">The sequence shown here is derived from an EMBL/GenBank/DDBJ whole genome shotgun (WGS) entry which is preliminary data.</text>
</comment>
<dbReference type="Pfam" id="PF21716">
    <property type="entry name" value="dnstrm_HI1420"/>
    <property type="match status" value="1"/>
</dbReference>
<sequence length="100" mass="10790">MGTVKTYPFDATKYIKTDEDLVELLQDAFGTGELPYIRLAILHCIKIKDATKIAQATGLNRQALYQAFGKDGNPTIHTVVSVLAALDLGVRLGVSPLSGE</sequence>
<dbReference type="Proteomes" id="UP000290958">
    <property type="component" value="Unassembled WGS sequence"/>
</dbReference>
<dbReference type="PANTHER" id="PTHR40275:SF1">
    <property type="entry name" value="SSL7038 PROTEIN"/>
    <property type="match status" value="1"/>
</dbReference>
<gene>
    <name evidence="1" type="ORF">EQG66_07835</name>
</gene>
<keyword evidence="2" id="KW-1185">Reference proteome</keyword>
<name>A0A4Q1KI80_9SPHN</name>
<protein>
    <submittedName>
        <fullName evidence="1">Putative addiction module antidote protein</fullName>
    </submittedName>
</protein>
<proteinExistence type="predicted"/>